<dbReference type="Proteomes" id="UP000008237">
    <property type="component" value="Unassembled WGS sequence"/>
</dbReference>
<dbReference type="EMBL" id="GL452667">
    <property type="protein sequence ID" value="EFN77002.1"/>
    <property type="molecule type" value="Genomic_DNA"/>
</dbReference>
<feature type="non-terminal residue" evidence="1">
    <location>
        <position position="1"/>
    </location>
</feature>
<accession>E2C4X9</accession>
<proteinExistence type="predicted"/>
<dbReference type="OMA" id="REPNDHI"/>
<keyword evidence="2" id="KW-1185">Reference proteome</keyword>
<protein>
    <submittedName>
        <fullName evidence="1">Uncharacterized protein</fullName>
    </submittedName>
</protein>
<gene>
    <name evidence="1" type="ORF">EAI_07092</name>
</gene>
<feature type="non-terminal residue" evidence="1">
    <location>
        <position position="121"/>
    </location>
</feature>
<name>E2C4X9_HARSA</name>
<dbReference type="AlphaFoldDB" id="E2C4X9"/>
<dbReference type="OrthoDB" id="7549893at2759"/>
<sequence>CKNDPDKFCYICGEYVPQKQKVPITQNIKTCYFQYFNIEIKNLDKPWVPHTICTICTTCYQGLRYWLKGKRSGMRFGIPMIWREPNDHITSCYFCSCQITVSNARNKKNISYITLSCATRP</sequence>
<evidence type="ECO:0000313" key="2">
    <source>
        <dbReference type="Proteomes" id="UP000008237"/>
    </source>
</evidence>
<organism evidence="2">
    <name type="scientific">Harpegnathos saltator</name>
    <name type="common">Jerdon's jumping ant</name>
    <dbReference type="NCBI Taxonomy" id="610380"/>
    <lineage>
        <taxon>Eukaryota</taxon>
        <taxon>Metazoa</taxon>
        <taxon>Ecdysozoa</taxon>
        <taxon>Arthropoda</taxon>
        <taxon>Hexapoda</taxon>
        <taxon>Insecta</taxon>
        <taxon>Pterygota</taxon>
        <taxon>Neoptera</taxon>
        <taxon>Endopterygota</taxon>
        <taxon>Hymenoptera</taxon>
        <taxon>Apocrita</taxon>
        <taxon>Aculeata</taxon>
        <taxon>Formicoidea</taxon>
        <taxon>Formicidae</taxon>
        <taxon>Ponerinae</taxon>
        <taxon>Ponerini</taxon>
        <taxon>Harpegnathos</taxon>
    </lineage>
</organism>
<dbReference type="InParanoid" id="E2C4X9"/>
<evidence type="ECO:0000313" key="1">
    <source>
        <dbReference type="EMBL" id="EFN77002.1"/>
    </source>
</evidence>
<reference evidence="1 2" key="1">
    <citation type="journal article" date="2010" name="Science">
        <title>Genomic comparison of the ants Camponotus floridanus and Harpegnathos saltator.</title>
        <authorList>
            <person name="Bonasio R."/>
            <person name="Zhang G."/>
            <person name="Ye C."/>
            <person name="Mutti N.S."/>
            <person name="Fang X."/>
            <person name="Qin N."/>
            <person name="Donahue G."/>
            <person name="Yang P."/>
            <person name="Li Q."/>
            <person name="Li C."/>
            <person name="Zhang P."/>
            <person name="Huang Z."/>
            <person name="Berger S.L."/>
            <person name="Reinberg D."/>
            <person name="Wang J."/>
            <person name="Liebig J."/>
        </authorList>
    </citation>
    <scope>NUCLEOTIDE SEQUENCE [LARGE SCALE GENOMIC DNA]</scope>
    <source>
        <strain evidence="1 2">R22 G/1</strain>
    </source>
</reference>